<feature type="compositionally biased region" description="Polar residues" evidence="3">
    <location>
        <begin position="280"/>
        <end position="302"/>
    </location>
</feature>
<feature type="compositionally biased region" description="Acidic residues" evidence="3">
    <location>
        <begin position="401"/>
        <end position="414"/>
    </location>
</feature>
<evidence type="ECO:0000256" key="1">
    <source>
        <dbReference type="ARBA" id="ARBA00023015"/>
    </source>
</evidence>
<keyword evidence="6" id="KW-1185">Reference proteome</keyword>
<dbReference type="OrthoDB" id="361102at2759"/>
<keyword evidence="1" id="KW-0805">Transcription regulation</keyword>
<dbReference type="SMART" id="SM00531">
    <property type="entry name" value="TFIIE"/>
    <property type="match status" value="1"/>
</dbReference>
<comment type="caution">
    <text evidence="5">The sequence shown here is derived from an EMBL/GenBank/DDBJ whole genome shotgun (WGS) entry which is preliminary data.</text>
</comment>
<dbReference type="InterPro" id="IPR002853">
    <property type="entry name" value="TFIIE_asu"/>
</dbReference>
<dbReference type="AlphaFoldDB" id="A0A9P4LN25"/>
<evidence type="ECO:0000259" key="4">
    <source>
        <dbReference type="PROSITE" id="PS51344"/>
    </source>
</evidence>
<evidence type="ECO:0000256" key="3">
    <source>
        <dbReference type="SAM" id="MobiDB-lite"/>
    </source>
</evidence>
<dbReference type="GO" id="GO:0006367">
    <property type="term" value="P:transcription initiation at RNA polymerase II promoter"/>
    <property type="evidence" value="ECO:0007669"/>
    <property type="project" value="InterPro"/>
</dbReference>
<feature type="domain" description="HTH TFE/IIEalpha-type" evidence="4">
    <location>
        <begin position="8"/>
        <end position="101"/>
    </location>
</feature>
<feature type="region of interest" description="Disordered" evidence="3">
    <location>
        <begin position="280"/>
        <end position="414"/>
    </location>
</feature>
<protein>
    <recommendedName>
        <fullName evidence="4">HTH TFE/IIEalpha-type domain-containing protein</fullName>
    </recommendedName>
</protein>
<dbReference type="PROSITE" id="PS51344">
    <property type="entry name" value="HTH_TFE_IIE"/>
    <property type="match status" value="1"/>
</dbReference>
<dbReference type="PANTHER" id="PTHR13097:SF7">
    <property type="entry name" value="GENERAL TRANSCRIPTION FACTOR IIE SUBUNIT 1"/>
    <property type="match status" value="1"/>
</dbReference>
<organism evidence="5 6">
    <name type="scientific">Setomelanomma holmii</name>
    <dbReference type="NCBI Taxonomy" id="210430"/>
    <lineage>
        <taxon>Eukaryota</taxon>
        <taxon>Fungi</taxon>
        <taxon>Dikarya</taxon>
        <taxon>Ascomycota</taxon>
        <taxon>Pezizomycotina</taxon>
        <taxon>Dothideomycetes</taxon>
        <taxon>Pleosporomycetidae</taxon>
        <taxon>Pleosporales</taxon>
        <taxon>Pleosporineae</taxon>
        <taxon>Phaeosphaeriaceae</taxon>
        <taxon>Setomelanomma</taxon>
    </lineage>
</organism>
<evidence type="ECO:0000256" key="2">
    <source>
        <dbReference type="ARBA" id="ARBA00023163"/>
    </source>
</evidence>
<dbReference type="InterPro" id="IPR039997">
    <property type="entry name" value="TFE"/>
</dbReference>
<dbReference type="GO" id="GO:0005673">
    <property type="term" value="C:transcription factor TFIIE complex"/>
    <property type="evidence" value="ECO:0007669"/>
    <property type="project" value="TreeGrafter"/>
</dbReference>
<feature type="compositionally biased region" description="Low complexity" evidence="3">
    <location>
        <begin position="382"/>
        <end position="397"/>
    </location>
</feature>
<accession>A0A9P4LN25</accession>
<feature type="compositionally biased region" description="Acidic residues" evidence="3">
    <location>
        <begin position="346"/>
        <end position="362"/>
    </location>
</feature>
<proteinExistence type="predicted"/>
<dbReference type="InterPro" id="IPR024550">
    <property type="entry name" value="TFIIEa/SarR/Rpc3_HTH_dom"/>
</dbReference>
<dbReference type="Proteomes" id="UP000799777">
    <property type="component" value="Unassembled WGS sequence"/>
</dbReference>
<sequence length="414" mass="45214">MKDPIELGKQLVRTVVRMFYETEHVVVMDALCYHGALPISDLVLILDAGKNSKHVGKIVGKLKEAGMCTVYTQQVMRDGATKQSSKEYFYIDYRRAIDACKYKIHKIDEAVKKNAKPTAEKAELKCPRCKSQYTTMDVLNSIDPEPTPESSGFLCLRCGHALDEIDAGGQADDMADDTPAKFNKLFSPLLNLMAEIDTIKVPEQNGETVVDERIELPRDKTIDPGTKHEVVKTVVSRPTAVKGLDTGPEKVNIQIGSSAEQNEKQRAADKALQQKISMQNQLPSWHTESTVVKNANGTTTTTIKEESNGTDSAAVKTEQSEAKGATQNLDTIFALINAERNKKEQEDDDDEDEDDDDDDGFEDVTVGTPSAVPDAKRVKLESSAAPTPSSAATPAASNGDGGDESEEDEFEDAI</sequence>
<dbReference type="Pfam" id="PF02002">
    <property type="entry name" value="TFIIE_alpha"/>
    <property type="match status" value="1"/>
</dbReference>
<keyword evidence="2" id="KW-0804">Transcription</keyword>
<reference evidence="5" key="1">
    <citation type="journal article" date="2020" name="Stud. Mycol.">
        <title>101 Dothideomycetes genomes: a test case for predicting lifestyles and emergence of pathogens.</title>
        <authorList>
            <person name="Haridas S."/>
            <person name="Albert R."/>
            <person name="Binder M."/>
            <person name="Bloem J."/>
            <person name="Labutti K."/>
            <person name="Salamov A."/>
            <person name="Andreopoulos B."/>
            <person name="Baker S."/>
            <person name="Barry K."/>
            <person name="Bills G."/>
            <person name="Bluhm B."/>
            <person name="Cannon C."/>
            <person name="Castanera R."/>
            <person name="Culley D."/>
            <person name="Daum C."/>
            <person name="Ezra D."/>
            <person name="Gonzalez J."/>
            <person name="Henrissat B."/>
            <person name="Kuo A."/>
            <person name="Liang C."/>
            <person name="Lipzen A."/>
            <person name="Lutzoni F."/>
            <person name="Magnuson J."/>
            <person name="Mondo S."/>
            <person name="Nolan M."/>
            <person name="Ohm R."/>
            <person name="Pangilinan J."/>
            <person name="Park H.-J."/>
            <person name="Ramirez L."/>
            <person name="Alfaro M."/>
            <person name="Sun H."/>
            <person name="Tritt A."/>
            <person name="Yoshinaga Y."/>
            <person name="Zwiers L.-H."/>
            <person name="Turgeon B."/>
            <person name="Goodwin S."/>
            <person name="Spatafora J."/>
            <person name="Crous P."/>
            <person name="Grigoriev I."/>
        </authorList>
    </citation>
    <scope>NUCLEOTIDE SEQUENCE</scope>
    <source>
        <strain evidence="5">CBS 110217</strain>
    </source>
</reference>
<evidence type="ECO:0000313" key="5">
    <source>
        <dbReference type="EMBL" id="KAF2030795.1"/>
    </source>
</evidence>
<name>A0A9P4LN25_9PLEO</name>
<dbReference type="PANTHER" id="PTHR13097">
    <property type="entry name" value="TRANSCRIPTION INITIATION FACTOR IIE, ALPHA SUBUNIT"/>
    <property type="match status" value="1"/>
</dbReference>
<dbReference type="SUPFAM" id="SSF57783">
    <property type="entry name" value="Zinc beta-ribbon"/>
    <property type="match status" value="1"/>
</dbReference>
<dbReference type="InterPro" id="IPR017919">
    <property type="entry name" value="TFIIE/TFIIEa_HTH"/>
</dbReference>
<evidence type="ECO:0000313" key="6">
    <source>
        <dbReference type="Proteomes" id="UP000799777"/>
    </source>
</evidence>
<gene>
    <name evidence="5" type="ORF">EK21DRAFT_64830</name>
</gene>
<dbReference type="EMBL" id="ML978187">
    <property type="protein sequence ID" value="KAF2030795.1"/>
    <property type="molecule type" value="Genomic_DNA"/>
</dbReference>